<sequence length="216" mass="23135">MIAPSLHGYRPAWVRRDLVAGATVWAVLVPESLADATIAGVPPVVGLYAAPGHQPAARPDCGVPLDPEGGVTLAVTSNTDGTRTAGYSGLASCGSVWCCPQCAAKIATRRADELSKVMRAVDEAGGSAFLLTLTMRHARGDRLGLTKDERQRLRQLEDKRAGYEAANATGWDFDEHQAEADSIEEHSLRQRKGCWDVLSDAFSQLARCAVQHANEL</sequence>
<evidence type="ECO:0000256" key="1">
    <source>
        <dbReference type="ARBA" id="ARBA00004141"/>
    </source>
</evidence>
<evidence type="ECO:0000259" key="5">
    <source>
        <dbReference type="Pfam" id="PF00916"/>
    </source>
</evidence>
<name>A0ABV9RMI7_9PSEU</name>
<dbReference type="InterPro" id="IPR011547">
    <property type="entry name" value="SLC26A/SulP_dom"/>
</dbReference>
<comment type="caution">
    <text evidence="6">The sequence shown here is derived from an EMBL/GenBank/DDBJ whole genome shotgun (WGS) entry which is preliminary data.</text>
</comment>
<dbReference type="EMBL" id="JBHSIM010000045">
    <property type="protein sequence ID" value="MFC4835013.1"/>
    <property type="molecule type" value="Genomic_DNA"/>
</dbReference>
<gene>
    <name evidence="6" type="ORF">ACFPEL_21565</name>
</gene>
<evidence type="ECO:0000256" key="4">
    <source>
        <dbReference type="ARBA" id="ARBA00023136"/>
    </source>
</evidence>
<organism evidence="6 7">
    <name type="scientific">Actinomycetospora chibensis</name>
    <dbReference type="NCBI Taxonomy" id="663606"/>
    <lineage>
        <taxon>Bacteria</taxon>
        <taxon>Bacillati</taxon>
        <taxon>Actinomycetota</taxon>
        <taxon>Actinomycetes</taxon>
        <taxon>Pseudonocardiales</taxon>
        <taxon>Pseudonocardiaceae</taxon>
        <taxon>Actinomycetospora</taxon>
    </lineage>
</organism>
<reference evidence="7" key="1">
    <citation type="journal article" date="2019" name="Int. J. Syst. Evol. Microbiol.">
        <title>The Global Catalogue of Microorganisms (GCM) 10K type strain sequencing project: providing services to taxonomists for standard genome sequencing and annotation.</title>
        <authorList>
            <consortium name="The Broad Institute Genomics Platform"/>
            <consortium name="The Broad Institute Genome Sequencing Center for Infectious Disease"/>
            <person name="Wu L."/>
            <person name="Ma J."/>
        </authorList>
    </citation>
    <scope>NUCLEOTIDE SEQUENCE [LARGE SCALE GENOMIC DNA]</scope>
    <source>
        <strain evidence="7">CCUG 50347</strain>
    </source>
</reference>
<proteinExistence type="predicted"/>
<dbReference type="RefSeq" id="WP_274187465.1">
    <property type="nucleotide sequence ID" value="NZ_BAABHN010000045.1"/>
</dbReference>
<comment type="subcellular location">
    <subcellularLocation>
        <location evidence="1">Membrane</location>
        <topology evidence="1">Multi-pass membrane protein</topology>
    </subcellularLocation>
</comment>
<evidence type="ECO:0000313" key="7">
    <source>
        <dbReference type="Proteomes" id="UP001595909"/>
    </source>
</evidence>
<keyword evidence="7" id="KW-1185">Reference proteome</keyword>
<keyword evidence="3" id="KW-1133">Transmembrane helix</keyword>
<evidence type="ECO:0000313" key="6">
    <source>
        <dbReference type="EMBL" id="MFC4835013.1"/>
    </source>
</evidence>
<evidence type="ECO:0000256" key="2">
    <source>
        <dbReference type="ARBA" id="ARBA00022692"/>
    </source>
</evidence>
<keyword evidence="2" id="KW-0812">Transmembrane</keyword>
<keyword evidence="4" id="KW-0472">Membrane</keyword>
<feature type="domain" description="SLC26A/SulP transporter" evidence="5">
    <location>
        <begin position="15"/>
        <end position="50"/>
    </location>
</feature>
<protein>
    <submittedName>
        <fullName evidence="6">SulP family inorganic anion transporter</fullName>
    </submittedName>
</protein>
<accession>A0ABV9RMI7</accession>
<evidence type="ECO:0000256" key="3">
    <source>
        <dbReference type="ARBA" id="ARBA00022989"/>
    </source>
</evidence>
<dbReference type="Pfam" id="PF00916">
    <property type="entry name" value="Sulfate_transp"/>
    <property type="match status" value="1"/>
</dbReference>
<dbReference type="Proteomes" id="UP001595909">
    <property type="component" value="Unassembled WGS sequence"/>
</dbReference>